<dbReference type="SUPFAM" id="SSF53474">
    <property type="entry name" value="alpha/beta-Hydrolases"/>
    <property type="match status" value="1"/>
</dbReference>
<dbReference type="AlphaFoldDB" id="A0A6P7ZCV6"/>
<dbReference type="RefSeq" id="XP_030073214.1">
    <property type="nucleotide sequence ID" value="XM_030217354.1"/>
</dbReference>
<comment type="catalytic activity">
    <reaction evidence="4">
        <text>a 1-O-alkyl-2-acetyl-sn-glycero-3-phosphocholine + H2O = a 1-O-alkyl-sn-glycero-3-phosphocholine + acetate + H(+)</text>
        <dbReference type="Rhea" id="RHEA:17777"/>
        <dbReference type="ChEBI" id="CHEBI:15377"/>
        <dbReference type="ChEBI" id="CHEBI:15378"/>
        <dbReference type="ChEBI" id="CHEBI:30089"/>
        <dbReference type="ChEBI" id="CHEBI:30909"/>
        <dbReference type="ChEBI" id="CHEBI:36707"/>
        <dbReference type="EC" id="3.1.1.47"/>
    </reaction>
</comment>
<gene>
    <name evidence="7 8 9 10" type="primary">PAFAH2</name>
</gene>
<keyword evidence="1 4" id="KW-0378">Hydrolase</keyword>
<sequence length="389" mass="43566">MGGRQSLGLPPGTGPHQVACTDVMVGLKQKSSFFRLYYPCLPHESTEQPLWIPEYQYCCGLVEFLNLKSRWWATLFNIAYGSCKVPVSWNGPFKSTGSKFPLIIFSHGLGAFRTLYSSVCMEMASRGFIVVAVEHRDRSASATYFYKAESLGSECPEAYLEKEWIAFQKMQAGQKEFHLRNSQVHQRANECVRALGLMRDINSGKTVTNILHSGFELSALKNSIDLDKVAVMGHSFGGATALLALIKDDLFKCAVTLDAWMFPVRDDLFSKIRKPVLFINSEKFQTPTSVTKMKRLSSRNSQTKIITILGSVHQSQTDFTFLVGAVLSKVFETRGTIDPYVGLEISNQASLAFLQKHLDLKEEFHQWNDLLEGIGNHVIPEAPFLLSSL</sequence>
<accession>A0A6P7ZCV6</accession>
<evidence type="ECO:0000256" key="5">
    <source>
        <dbReference type="PIRSR" id="PIRSR018169-1"/>
    </source>
</evidence>
<dbReference type="PANTHER" id="PTHR10272">
    <property type="entry name" value="PLATELET-ACTIVATING FACTOR ACETYLHYDROLASE"/>
    <property type="match status" value="1"/>
</dbReference>
<dbReference type="RefSeq" id="XP_030073212.1">
    <property type="nucleotide sequence ID" value="XM_030217352.1"/>
</dbReference>
<evidence type="ECO:0000313" key="9">
    <source>
        <dbReference type="RefSeq" id="XP_030073212.1"/>
    </source>
</evidence>
<dbReference type="OrthoDB" id="2363873at2759"/>
<evidence type="ECO:0000256" key="4">
    <source>
        <dbReference type="PIRNR" id="PIRNR018169"/>
    </source>
</evidence>
<evidence type="ECO:0000313" key="6">
    <source>
        <dbReference type="Proteomes" id="UP000515156"/>
    </source>
</evidence>
<keyword evidence="6" id="KW-1185">Reference proteome</keyword>
<feature type="active site" description="Nucleophile" evidence="5">
    <location>
        <position position="235"/>
    </location>
</feature>
<dbReference type="InterPro" id="IPR029058">
    <property type="entry name" value="AB_hydrolase_fold"/>
</dbReference>
<name>A0A6P7ZCV6_9AMPH</name>
<dbReference type="Pfam" id="PF03403">
    <property type="entry name" value="PAF-AH_p_II"/>
    <property type="match status" value="1"/>
</dbReference>
<protein>
    <recommendedName>
        <fullName evidence="4">Platelet-activating factor acetylhydrolase</fullName>
        <ecNumber evidence="4">3.1.1.47</ecNumber>
    </recommendedName>
</protein>
<evidence type="ECO:0000256" key="1">
    <source>
        <dbReference type="ARBA" id="ARBA00022801"/>
    </source>
</evidence>
<evidence type="ECO:0000256" key="3">
    <source>
        <dbReference type="ARBA" id="ARBA00023098"/>
    </source>
</evidence>
<dbReference type="Gene3D" id="3.40.50.1820">
    <property type="entry name" value="alpha/beta hydrolase"/>
    <property type="match status" value="1"/>
</dbReference>
<dbReference type="GeneID" id="115479450"/>
<dbReference type="Proteomes" id="UP000515156">
    <property type="component" value="Chromosome 11"/>
</dbReference>
<dbReference type="FunFam" id="3.40.50.1820:FF:000062">
    <property type="entry name" value="Platelet-activating factor acetylhydrolase"/>
    <property type="match status" value="1"/>
</dbReference>
<dbReference type="EC" id="3.1.1.47" evidence="4"/>
<reference evidence="6" key="1">
    <citation type="submission" date="2024-06" db="UniProtKB">
        <authorList>
            <consortium name="RefSeq"/>
        </authorList>
    </citation>
    <scope>NUCLEOTIDE SEQUENCE [LARGE SCALE GENOMIC DNA]</scope>
</reference>
<dbReference type="RefSeq" id="XP_030073210.1">
    <property type="nucleotide sequence ID" value="XM_030217350.1"/>
</dbReference>
<organism evidence="6 7">
    <name type="scientific">Microcaecilia unicolor</name>
    <dbReference type="NCBI Taxonomy" id="1415580"/>
    <lineage>
        <taxon>Eukaryota</taxon>
        <taxon>Metazoa</taxon>
        <taxon>Chordata</taxon>
        <taxon>Craniata</taxon>
        <taxon>Vertebrata</taxon>
        <taxon>Euteleostomi</taxon>
        <taxon>Amphibia</taxon>
        <taxon>Gymnophiona</taxon>
        <taxon>Siphonopidae</taxon>
        <taxon>Microcaecilia</taxon>
    </lineage>
</organism>
<dbReference type="GO" id="GO:0003847">
    <property type="term" value="F:1-alkyl-2-acetylglycerophosphocholine esterase activity"/>
    <property type="evidence" value="ECO:0007669"/>
    <property type="project" value="UniProtKB-UniRule"/>
</dbReference>
<dbReference type="CTD" id="5051"/>
<dbReference type="PIRSF" id="PIRSF018169">
    <property type="entry name" value="PAF_acetylhydrolase"/>
    <property type="match status" value="1"/>
</dbReference>
<keyword evidence="3 4" id="KW-0443">Lipid metabolism</keyword>
<dbReference type="GO" id="GO:0016042">
    <property type="term" value="P:lipid catabolic process"/>
    <property type="evidence" value="ECO:0007669"/>
    <property type="project" value="UniProtKB-KW"/>
</dbReference>
<dbReference type="PANTHER" id="PTHR10272:SF6">
    <property type="entry name" value="PLATELET-ACTIVATING FACTOR ACETYLHYDROLASE 2, CYTOPLASMIC"/>
    <property type="match status" value="1"/>
</dbReference>
<dbReference type="KEGG" id="muo:115479450"/>
<evidence type="ECO:0000313" key="8">
    <source>
        <dbReference type="RefSeq" id="XP_030073211.1"/>
    </source>
</evidence>
<feature type="active site" description="Charge relay system" evidence="5">
    <location>
        <position position="313"/>
    </location>
</feature>
<evidence type="ECO:0000313" key="10">
    <source>
        <dbReference type="RefSeq" id="XP_030073214.1"/>
    </source>
</evidence>
<proteinExistence type="predicted"/>
<dbReference type="RefSeq" id="XP_030073211.1">
    <property type="nucleotide sequence ID" value="XM_030217351.1"/>
</dbReference>
<reference evidence="7 8" key="2">
    <citation type="submission" date="2025-04" db="UniProtKB">
        <authorList>
            <consortium name="RefSeq"/>
        </authorList>
    </citation>
    <scope>IDENTIFICATION</scope>
</reference>
<dbReference type="InterPro" id="IPR016715">
    <property type="entry name" value="PAF_acetylhydro_eukaryote"/>
</dbReference>
<feature type="active site" description="Charge relay system" evidence="5">
    <location>
        <position position="258"/>
    </location>
</feature>
<evidence type="ECO:0000256" key="2">
    <source>
        <dbReference type="ARBA" id="ARBA00022963"/>
    </source>
</evidence>
<evidence type="ECO:0000313" key="7">
    <source>
        <dbReference type="RefSeq" id="XP_030073210.1"/>
    </source>
</evidence>
<keyword evidence="2 4" id="KW-0442">Lipid degradation</keyword>